<comment type="caution">
    <text evidence="1">The sequence shown here is derived from an EMBL/GenBank/DDBJ whole genome shotgun (WGS) entry which is preliminary data.</text>
</comment>
<evidence type="ECO:0008006" key="3">
    <source>
        <dbReference type="Google" id="ProtNLM"/>
    </source>
</evidence>
<protein>
    <recommendedName>
        <fullName evidence="3">DUF4178 domain-containing protein</fullName>
    </recommendedName>
</protein>
<accession>A0ABW1AEL7</accession>
<name>A0ABW1AEL7_9ACTN</name>
<sequence>MPRGTYLHLDGDLEERFQCAPGAGGWRYVGERSDGLRVDLVVDSRWRQIRVEFVSAGWWIRGGVTGRDLVWVRGGGSEAAERAVRAVGFLGESPGFLVAVSRTLGLAAGEHADVRLVQVTGTALSALTVDRRWRLAEVTPYDTETGPLPVARYEVADLATGEGQEIHLAGDVVLNAPGIELAELESPPNLALP</sequence>
<reference evidence="2" key="1">
    <citation type="journal article" date="2019" name="Int. J. Syst. Evol. Microbiol.">
        <title>The Global Catalogue of Microorganisms (GCM) 10K type strain sequencing project: providing services to taxonomists for standard genome sequencing and annotation.</title>
        <authorList>
            <consortium name="The Broad Institute Genomics Platform"/>
            <consortium name="The Broad Institute Genome Sequencing Center for Infectious Disease"/>
            <person name="Wu L."/>
            <person name="Ma J."/>
        </authorList>
    </citation>
    <scope>NUCLEOTIDE SEQUENCE [LARGE SCALE GENOMIC DNA]</scope>
    <source>
        <strain evidence="2">KCTC 42087</strain>
    </source>
</reference>
<organism evidence="1 2">
    <name type="scientific">Actinomadura rugatobispora</name>
    <dbReference type="NCBI Taxonomy" id="1994"/>
    <lineage>
        <taxon>Bacteria</taxon>
        <taxon>Bacillati</taxon>
        <taxon>Actinomycetota</taxon>
        <taxon>Actinomycetes</taxon>
        <taxon>Streptosporangiales</taxon>
        <taxon>Thermomonosporaceae</taxon>
        <taxon>Actinomadura</taxon>
    </lineage>
</organism>
<dbReference type="EMBL" id="JBHSON010000100">
    <property type="protein sequence ID" value="MFC5752978.1"/>
    <property type="molecule type" value="Genomic_DNA"/>
</dbReference>
<gene>
    <name evidence="1" type="ORF">ACFPZN_45815</name>
</gene>
<evidence type="ECO:0000313" key="2">
    <source>
        <dbReference type="Proteomes" id="UP001596074"/>
    </source>
</evidence>
<keyword evidence="2" id="KW-1185">Reference proteome</keyword>
<proteinExistence type="predicted"/>
<dbReference type="RefSeq" id="WP_378289520.1">
    <property type="nucleotide sequence ID" value="NZ_JBHSON010000100.1"/>
</dbReference>
<evidence type="ECO:0000313" key="1">
    <source>
        <dbReference type="EMBL" id="MFC5752978.1"/>
    </source>
</evidence>
<dbReference type="Proteomes" id="UP001596074">
    <property type="component" value="Unassembled WGS sequence"/>
</dbReference>